<dbReference type="Gene3D" id="2.30.30.60">
    <property type="match status" value="1"/>
</dbReference>
<reference evidence="9 10" key="1">
    <citation type="submission" date="2024-03" db="EMBL/GenBank/DDBJ databases">
        <title>Complete genome sequence of the green alga Chloropicon roscoffensis RCC1871.</title>
        <authorList>
            <person name="Lemieux C."/>
            <person name="Pombert J.-F."/>
            <person name="Otis C."/>
            <person name="Turmel M."/>
        </authorList>
    </citation>
    <scope>NUCLEOTIDE SEQUENCE [LARGE SCALE GENOMIC DNA]</scope>
    <source>
        <strain evidence="9 10">RCC1871</strain>
    </source>
</reference>
<dbReference type="Pfam" id="PF00924">
    <property type="entry name" value="MS_channel_2nd"/>
    <property type="match status" value="1"/>
</dbReference>
<dbReference type="Proteomes" id="UP001472866">
    <property type="component" value="Chromosome 11"/>
</dbReference>
<comment type="subcellular location">
    <subcellularLocation>
        <location evidence="1">Membrane</location>
        <topology evidence="1">Multi-pass membrane protein</topology>
    </subcellularLocation>
</comment>
<evidence type="ECO:0000256" key="4">
    <source>
        <dbReference type="ARBA" id="ARBA00022989"/>
    </source>
</evidence>
<evidence type="ECO:0000256" key="1">
    <source>
        <dbReference type="ARBA" id="ARBA00004141"/>
    </source>
</evidence>
<feature type="region of interest" description="Disordered" evidence="6">
    <location>
        <begin position="25"/>
        <end position="56"/>
    </location>
</feature>
<dbReference type="InterPro" id="IPR011014">
    <property type="entry name" value="MscS_channel_TM-2"/>
</dbReference>
<keyword evidence="10" id="KW-1185">Reference proteome</keyword>
<evidence type="ECO:0000313" key="9">
    <source>
        <dbReference type="EMBL" id="WZN65113.1"/>
    </source>
</evidence>
<dbReference type="GO" id="GO:0055085">
    <property type="term" value="P:transmembrane transport"/>
    <property type="evidence" value="ECO:0007669"/>
    <property type="project" value="InterPro"/>
</dbReference>
<keyword evidence="4 7" id="KW-1133">Transmembrane helix</keyword>
<keyword evidence="3 7" id="KW-0812">Transmembrane</keyword>
<evidence type="ECO:0000313" key="10">
    <source>
        <dbReference type="Proteomes" id="UP001472866"/>
    </source>
</evidence>
<comment type="similarity">
    <text evidence="2">Belongs to the MscS (TC 1.A.23) family.</text>
</comment>
<accession>A0AAX4PGP8</accession>
<feature type="transmembrane region" description="Helical" evidence="7">
    <location>
        <begin position="267"/>
        <end position="286"/>
    </location>
</feature>
<keyword evidence="5 7" id="KW-0472">Membrane</keyword>
<evidence type="ECO:0000256" key="7">
    <source>
        <dbReference type="SAM" id="Phobius"/>
    </source>
</evidence>
<dbReference type="PANTHER" id="PTHR30566">
    <property type="entry name" value="YNAI-RELATED MECHANOSENSITIVE ION CHANNEL"/>
    <property type="match status" value="1"/>
</dbReference>
<dbReference type="EMBL" id="CP151511">
    <property type="protein sequence ID" value="WZN65113.1"/>
    <property type="molecule type" value="Genomic_DNA"/>
</dbReference>
<dbReference type="InterPro" id="IPR006685">
    <property type="entry name" value="MscS_channel_2nd"/>
</dbReference>
<proteinExistence type="inferred from homology"/>
<name>A0AAX4PGP8_9CHLO</name>
<evidence type="ECO:0000256" key="5">
    <source>
        <dbReference type="ARBA" id="ARBA00023136"/>
    </source>
</evidence>
<dbReference type="PANTHER" id="PTHR30566:SF5">
    <property type="entry name" value="MECHANOSENSITIVE ION CHANNEL PROTEIN 1, MITOCHONDRIAL-RELATED"/>
    <property type="match status" value="1"/>
</dbReference>
<evidence type="ECO:0000259" key="8">
    <source>
        <dbReference type="Pfam" id="PF00924"/>
    </source>
</evidence>
<gene>
    <name evidence="9" type="ORF">HKI87_11g66700</name>
</gene>
<dbReference type="SUPFAM" id="SSF50182">
    <property type="entry name" value="Sm-like ribonucleoproteins"/>
    <property type="match status" value="1"/>
</dbReference>
<feature type="transmembrane region" description="Helical" evidence="7">
    <location>
        <begin position="222"/>
        <end position="246"/>
    </location>
</feature>
<protein>
    <submittedName>
        <fullName evidence="9">Mechanosensitive ion channel protein</fullName>
    </submittedName>
</protein>
<dbReference type="InterPro" id="IPR023408">
    <property type="entry name" value="MscS_beta-dom_sf"/>
</dbReference>
<sequence>MAAVITLTGLGGKFGSVRFAAKRRDLCRRDPRGPKSHHPPPRLDRGSRRASHSRRASGSFELRAYSGNGAQRETVRQKLRKRDIITRLSTATMFLLLVLQLIPGERAIMSQLNKHDLCWCFTLLLGFNVPWNNPIAIAPLKVAHAQSPAFFERAVTHNALSGYAPPYEQSVYKGAERALKVALMSLTLVRILQRVGFSGNLYRFFTGQKGCLLKSMNAVEVAWIVAVSILVQQMVTCVYAALSSINKQQRTGKEQLRGASFLRRMKNSLRALIVFTSSLFLADALGLPIKPLITSLGFVTIAFGLASQELAKNMIGGINLLFLSPFFKVGDLIECERIRGRVEDIGLLHTRVRGMDNQLISTPNATFVSSEVTNFSRRERRVLRWEFALKRPRDIDKLLSITSEIRRKLGERKKVLDGVDGVPEPRVHLKDISLRAVDVEMYVHIAASSMKEFAEEREALVAIVCRTVEEAGGQFAFDGDDLMELFDR</sequence>
<dbReference type="AlphaFoldDB" id="A0AAX4PGP8"/>
<evidence type="ECO:0000256" key="3">
    <source>
        <dbReference type="ARBA" id="ARBA00022692"/>
    </source>
</evidence>
<dbReference type="InterPro" id="IPR010920">
    <property type="entry name" value="LSM_dom_sf"/>
</dbReference>
<evidence type="ECO:0000256" key="6">
    <source>
        <dbReference type="SAM" id="MobiDB-lite"/>
    </source>
</evidence>
<dbReference type="SUPFAM" id="SSF82861">
    <property type="entry name" value="Mechanosensitive channel protein MscS (YggB), transmembrane region"/>
    <property type="match status" value="1"/>
</dbReference>
<dbReference type="Gene3D" id="1.10.287.1260">
    <property type="match status" value="1"/>
</dbReference>
<dbReference type="GO" id="GO:0016020">
    <property type="term" value="C:membrane"/>
    <property type="evidence" value="ECO:0007669"/>
    <property type="project" value="UniProtKB-SubCell"/>
</dbReference>
<organism evidence="9 10">
    <name type="scientific">Chloropicon roscoffensis</name>
    <dbReference type="NCBI Taxonomy" id="1461544"/>
    <lineage>
        <taxon>Eukaryota</taxon>
        <taxon>Viridiplantae</taxon>
        <taxon>Chlorophyta</taxon>
        <taxon>Chloropicophyceae</taxon>
        <taxon>Chloropicales</taxon>
        <taxon>Chloropicaceae</taxon>
        <taxon>Chloropicon</taxon>
    </lineage>
</organism>
<evidence type="ECO:0000256" key="2">
    <source>
        <dbReference type="ARBA" id="ARBA00008017"/>
    </source>
</evidence>
<feature type="domain" description="Mechanosensitive ion channel MscS" evidence="8">
    <location>
        <begin position="310"/>
        <end position="377"/>
    </location>
</feature>